<reference evidence="2" key="1">
    <citation type="submission" date="2015-07" db="EMBL/GenBank/DDBJ databases">
        <title>MeaNS - Measles Nucleotide Surveillance Program.</title>
        <authorList>
            <person name="Tran T."/>
            <person name="Druce J."/>
        </authorList>
    </citation>
    <scope>NUCLEOTIDE SEQUENCE</scope>
    <source>
        <strain evidence="2">UCB-OBI-ISO-001</strain>
        <tissue evidence="2">Gonad</tissue>
    </source>
</reference>
<gene>
    <name evidence="2" type="ORF">OCBIM_22036493mg</name>
</gene>
<feature type="non-terminal residue" evidence="2">
    <location>
        <position position="1"/>
    </location>
</feature>
<feature type="compositionally biased region" description="Low complexity" evidence="1">
    <location>
        <begin position="1"/>
        <end position="10"/>
    </location>
</feature>
<evidence type="ECO:0000256" key="1">
    <source>
        <dbReference type="SAM" id="MobiDB-lite"/>
    </source>
</evidence>
<name>A0A0L8GBH3_OCTBM</name>
<feature type="region of interest" description="Disordered" evidence="1">
    <location>
        <begin position="1"/>
        <end position="24"/>
    </location>
</feature>
<dbReference type="EMBL" id="KQ422777">
    <property type="protein sequence ID" value="KOF74273.1"/>
    <property type="molecule type" value="Genomic_DNA"/>
</dbReference>
<accession>A0A0L8GBH3</accession>
<sequence length="70" mass="8737">QQQQQQQQRQQKQRHQQQQRQQQQQQQQLANDKYIYCLCMNIFKIHSFSSHTYCSLPYVNPDQFFNTFIR</sequence>
<evidence type="ECO:0000313" key="2">
    <source>
        <dbReference type="EMBL" id="KOF74273.1"/>
    </source>
</evidence>
<organism evidence="2">
    <name type="scientific">Octopus bimaculoides</name>
    <name type="common">California two-spotted octopus</name>
    <dbReference type="NCBI Taxonomy" id="37653"/>
    <lineage>
        <taxon>Eukaryota</taxon>
        <taxon>Metazoa</taxon>
        <taxon>Spiralia</taxon>
        <taxon>Lophotrochozoa</taxon>
        <taxon>Mollusca</taxon>
        <taxon>Cephalopoda</taxon>
        <taxon>Coleoidea</taxon>
        <taxon>Octopodiformes</taxon>
        <taxon>Octopoda</taxon>
        <taxon>Incirrata</taxon>
        <taxon>Octopodidae</taxon>
        <taxon>Octopus</taxon>
    </lineage>
</organism>
<proteinExistence type="predicted"/>
<dbReference type="AlphaFoldDB" id="A0A0L8GBH3"/>
<protein>
    <submittedName>
        <fullName evidence="2">Uncharacterized protein</fullName>
    </submittedName>
</protein>